<dbReference type="RefSeq" id="WP_013322746.1">
    <property type="nucleotide sequence ID" value="NC_014501.1"/>
</dbReference>
<dbReference type="EMBL" id="CP002198">
    <property type="protein sequence ID" value="ADN14641.1"/>
    <property type="molecule type" value="Genomic_DNA"/>
</dbReference>
<dbReference type="InterPro" id="IPR016047">
    <property type="entry name" value="M23ase_b-sheet_dom"/>
</dbReference>
<dbReference type="PANTHER" id="PTHR21666">
    <property type="entry name" value="PEPTIDASE-RELATED"/>
    <property type="match status" value="1"/>
</dbReference>
<dbReference type="HOGENOM" id="CLU_107556_0_0_3"/>
<dbReference type="OrthoDB" id="507840at2"/>
<protein>
    <submittedName>
        <fullName evidence="2">Peptidase M23</fullName>
    </submittedName>
</protein>
<feature type="domain" description="M23ase beta-sheet core" evidence="1">
    <location>
        <begin position="88"/>
        <end position="140"/>
    </location>
</feature>
<organism evidence="2 3">
    <name type="scientific">Gloeothece verrucosa (strain PCC 7822)</name>
    <name type="common">Cyanothece sp. (strain PCC 7822)</name>
    <dbReference type="NCBI Taxonomy" id="497965"/>
    <lineage>
        <taxon>Bacteria</taxon>
        <taxon>Bacillati</taxon>
        <taxon>Cyanobacteriota</taxon>
        <taxon>Cyanophyceae</taxon>
        <taxon>Oscillatoriophycideae</taxon>
        <taxon>Chroococcales</taxon>
        <taxon>Aphanothecaceae</taxon>
        <taxon>Gloeothece</taxon>
        <taxon>Gloeothece verrucosa</taxon>
    </lineage>
</organism>
<dbReference type="InterPro" id="IPR050570">
    <property type="entry name" value="Cell_wall_metabolism_enzyme"/>
</dbReference>
<dbReference type="KEGG" id="cyj:Cyan7822_2673"/>
<dbReference type="CDD" id="cd12797">
    <property type="entry name" value="M23_peptidase"/>
    <property type="match status" value="1"/>
</dbReference>
<evidence type="ECO:0000259" key="1">
    <source>
        <dbReference type="Pfam" id="PF01551"/>
    </source>
</evidence>
<reference evidence="3" key="1">
    <citation type="journal article" date="2011" name="MBio">
        <title>Novel metabolic attributes of the genus Cyanothece, comprising a group of unicellular nitrogen-fixing Cyanobacteria.</title>
        <authorList>
            <person name="Bandyopadhyay A."/>
            <person name="Elvitigala T."/>
            <person name="Welsh E."/>
            <person name="Stockel J."/>
            <person name="Liberton M."/>
            <person name="Min H."/>
            <person name="Sherman L.A."/>
            <person name="Pakrasi H.B."/>
        </authorList>
    </citation>
    <scope>NUCLEOTIDE SEQUENCE [LARGE SCALE GENOMIC DNA]</scope>
    <source>
        <strain evidence="3">PCC 7822</strain>
    </source>
</reference>
<proteinExistence type="predicted"/>
<dbReference type="STRING" id="497965.Cyan7822_2673"/>
<gene>
    <name evidence="2" type="ordered locus">Cyan7822_2673</name>
</gene>
<evidence type="ECO:0000313" key="2">
    <source>
        <dbReference type="EMBL" id="ADN14641.1"/>
    </source>
</evidence>
<dbReference type="SUPFAM" id="SSF51261">
    <property type="entry name" value="Duplicated hybrid motif"/>
    <property type="match status" value="1"/>
</dbReference>
<dbReference type="Proteomes" id="UP000008206">
    <property type="component" value="Chromosome"/>
</dbReference>
<dbReference type="InterPro" id="IPR011055">
    <property type="entry name" value="Dup_hybrid_motif"/>
</dbReference>
<dbReference type="PANTHER" id="PTHR21666:SF293">
    <property type="entry name" value="SLL1488 PROTEIN"/>
    <property type="match status" value="1"/>
</dbReference>
<dbReference type="Gene3D" id="2.70.70.10">
    <property type="entry name" value="Glucose Permease (Domain IIA)"/>
    <property type="match status" value="1"/>
</dbReference>
<keyword evidence="3" id="KW-1185">Reference proteome</keyword>
<dbReference type="GO" id="GO:0004222">
    <property type="term" value="F:metalloendopeptidase activity"/>
    <property type="evidence" value="ECO:0007669"/>
    <property type="project" value="TreeGrafter"/>
</dbReference>
<dbReference type="Pfam" id="PF01551">
    <property type="entry name" value="Peptidase_M23"/>
    <property type="match status" value="1"/>
</dbReference>
<sequence>MGKFNLLRQKFILSRFRCDRFVLLTLVSLLFGLSIGSFKPFPLFAQDVALRSVPGQNPWQYASFPVENFQTYTSGFGYRVSPVTGKQQFHAGLDIAAPLGSYVRSWWSGRVVELSDNTGCGTMIKIQSGLWTHIYCHLMGKVESSPQGTYLIDREGGIIIWLGQEIPVSARIARVGMTGNTTGPHLHWGLMYANQYLDPALVLQEMYKDRAAR</sequence>
<accession>E0UK05</accession>
<evidence type="ECO:0000313" key="3">
    <source>
        <dbReference type="Proteomes" id="UP000008206"/>
    </source>
</evidence>
<name>E0UK05_GLOV7</name>
<dbReference type="AlphaFoldDB" id="E0UK05"/>
<dbReference type="eggNOG" id="COG0739">
    <property type="taxonomic scope" value="Bacteria"/>
</dbReference>